<dbReference type="STRING" id="118168.MC7420_3669"/>
<protein>
    <recommendedName>
        <fullName evidence="1">ABM domain-containing protein</fullName>
    </recommendedName>
</protein>
<feature type="domain" description="ABM" evidence="1">
    <location>
        <begin position="3"/>
        <end position="37"/>
    </location>
</feature>
<dbReference type="Pfam" id="PF03992">
    <property type="entry name" value="ABM"/>
    <property type="match status" value="1"/>
</dbReference>
<dbReference type="Gene3D" id="3.30.70.100">
    <property type="match status" value="1"/>
</dbReference>
<dbReference type="EMBL" id="DS989857">
    <property type="protein sequence ID" value="EDX73495.1"/>
    <property type="molecule type" value="Genomic_DNA"/>
</dbReference>
<dbReference type="HOGENOM" id="CLU_135081_1_0_3"/>
<dbReference type="InterPro" id="IPR007138">
    <property type="entry name" value="ABM_dom"/>
</dbReference>
<dbReference type="eggNOG" id="COG2329">
    <property type="taxonomic scope" value="Bacteria"/>
</dbReference>
<dbReference type="AlphaFoldDB" id="B4VX43"/>
<sequence>MLARCPGFISKEVWIEPETPTEVILIIRWTSREQWKAIPQEQLEGTQKQFEQEFGKDYQMIQASEYQVRKFPQTPS</sequence>
<evidence type="ECO:0000313" key="3">
    <source>
        <dbReference type="Proteomes" id="UP000003835"/>
    </source>
</evidence>
<evidence type="ECO:0000259" key="1">
    <source>
        <dbReference type="Pfam" id="PF03992"/>
    </source>
</evidence>
<dbReference type="Proteomes" id="UP000003835">
    <property type="component" value="Unassembled WGS sequence"/>
</dbReference>
<evidence type="ECO:0000313" key="2">
    <source>
        <dbReference type="EMBL" id="EDX73495.1"/>
    </source>
</evidence>
<proteinExistence type="predicted"/>
<reference evidence="2 3" key="1">
    <citation type="submission" date="2008-07" db="EMBL/GenBank/DDBJ databases">
        <authorList>
            <person name="Tandeau de Marsac N."/>
            <person name="Ferriera S."/>
            <person name="Johnson J."/>
            <person name="Kravitz S."/>
            <person name="Beeson K."/>
            <person name="Sutton G."/>
            <person name="Rogers Y.-H."/>
            <person name="Friedman R."/>
            <person name="Frazier M."/>
            <person name="Venter J.C."/>
        </authorList>
    </citation>
    <scope>NUCLEOTIDE SEQUENCE [LARGE SCALE GENOMIC DNA]</scope>
    <source>
        <strain evidence="2 3">PCC 7420</strain>
    </source>
</reference>
<name>B4VX43_9CYAN</name>
<dbReference type="InterPro" id="IPR022512">
    <property type="entry name" value="CHP03792"/>
</dbReference>
<keyword evidence="3" id="KW-1185">Reference proteome</keyword>
<organism evidence="2 3">
    <name type="scientific">Coleofasciculus chthonoplastes PCC 7420</name>
    <dbReference type="NCBI Taxonomy" id="118168"/>
    <lineage>
        <taxon>Bacteria</taxon>
        <taxon>Bacillati</taxon>
        <taxon>Cyanobacteriota</taxon>
        <taxon>Cyanophyceae</taxon>
        <taxon>Coleofasciculales</taxon>
        <taxon>Coleofasciculaceae</taxon>
        <taxon>Coleofasciculus</taxon>
    </lineage>
</organism>
<dbReference type="SUPFAM" id="SSF54909">
    <property type="entry name" value="Dimeric alpha+beta barrel"/>
    <property type="match status" value="1"/>
</dbReference>
<dbReference type="NCBIfam" id="TIGR03792">
    <property type="entry name" value="TIGR03792 family protein"/>
    <property type="match status" value="1"/>
</dbReference>
<dbReference type="InterPro" id="IPR011008">
    <property type="entry name" value="Dimeric_a/b-barrel"/>
</dbReference>
<accession>B4VX43</accession>
<gene>
    <name evidence="2" type="ORF">MC7420_3669</name>
</gene>